<proteinExistence type="predicted"/>
<evidence type="ECO:0000313" key="1">
    <source>
        <dbReference type="EMBL" id="MFC3040466.1"/>
    </source>
</evidence>
<name>A0ABV7CVI3_9BACI</name>
<organism evidence="1 2">
    <name type="scientific">Virgibacillus xinjiangensis</name>
    <dbReference type="NCBI Taxonomy" id="393090"/>
    <lineage>
        <taxon>Bacteria</taxon>
        <taxon>Bacillati</taxon>
        <taxon>Bacillota</taxon>
        <taxon>Bacilli</taxon>
        <taxon>Bacillales</taxon>
        <taxon>Bacillaceae</taxon>
        <taxon>Virgibacillus</taxon>
    </lineage>
</organism>
<keyword evidence="2" id="KW-1185">Reference proteome</keyword>
<comment type="caution">
    <text evidence="1">The sequence shown here is derived from an EMBL/GenBank/DDBJ whole genome shotgun (WGS) entry which is preliminary data.</text>
</comment>
<sequence length="56" mass="6313">MKYQSSANKNLVIEIGEQELAILTEALEKANPNMEMLSEMDQLLFAYHKELADKAG</sequence>
<dbReference type="EMBL" id="JBHRSA010000041">
    <property type="protein sequence ID" value="MFC3040466.1"/>
    <property type="molecule type" value="Genomic_DNA"/>
</dbReference>
<reference evidence="2" key="1">
    <citation type="journal article" date="2019" name="Int. J. Syst. Evol. Microbiol.">
        <title>The Global Catalogue of Microorganisms (GCM) 10K type strain sequencing project: providing services to taxonomists for standard genome sequencing and annotation.</title>
        <authorList>
            <consortium name="The Broad Institute Genomics Platform"/>
            <consortium name="The Broad Institute Genome Sequencing Center for Infectious Disease"/>
            <person name="Wu L."/>
            <person name="Ma J."/>
        </authorList>
    </citation>
    <scope>NUCLEOTIDE SEQUENCE [LARGE SCALE GENOMIC DNA]</scope>
    <source>
        <strain evidence="2">KCTC 13128</strain>
    </source>
</reference>
<protein>
    <submittedName>
        <fullName evidence="1">Uncharacterized protein</fullName>
    </submittedName>
</protein>
<accession>A0ABV7CVI3</accession>
<dbReference type="RefSeq" id="WP_390271734.1">
    <property type="nucleotide sequence ID" value="NZ_JBHRSA010000041.1"/>
</dbReference>
<dbReference type="Proteomes" id="UP001595279">
    <property type="component" value="Unassembled WGS sequence"/>
</dbReference>
<gene>
    <name evidence="1" type="ORF">ACFOGI_09435</name>
</gene>
<evidence type="ECO:0000313" key="2">
    <source>
        <dbReference type="Proteomes" id="UP001595279"/>
    </source>
</evidence>